<dbReference type="Proteomes" id="UP001165083">
    <property type="component" value="Unassembled WGS sequence"/>
</dbReference>
<accession>A0A9W6TK14</accession>
<keyword evidence="3" id="KW-1185">Reference proteome</keyword>
<feature type="transmembrane region" description="Helical" evidence="1">
    <location>
        <begin position="205"/>
        <end position="223"/>
    </location>
</feature>
<dbReference type="OrthoDB" id="120669at2759"/>
<organism evidence="2 3">
    <name type="scientific">Phytophthora lilii</name>
    <dbReference type="NCBI Taxonomy" id="2077276"/>
    <lineage>
        <taxon>Eukaryota</taxon>
        <taxon>Sar</taxon>
        <taxon>Stramenopiles</taxon>
        <taxon>Oomycota</taxon>
        <taxon>Peronosporomycetes</taxon>
        <taxon>Peronosporales</taxon>
        <taxon>Peronosporaceae</taxon>
        <taxon>Phytophthora</taxon>
    </lineage>
</organism>
<keyword evidence="1" id="KW-0472">Membrane</keyword>
<evidence type="ECO:0000313" key="2">
    <source>
        <dbReference type="EMBL" id="GMF14875.1"/>
    </source>
</evidence>
<reference evidence="2" key="1">
    <citation type="submission" date="2023-04" db="EMBL/GenBank/DDBJ databases">
        <title>Phytophthora lilii NBRC 32176.</title>
        <authorList>
            <person name="Ichikawa N."/>
            <person name="Sato H."/>
            <person name="Tonouchi N."/>
        </authorList>
    </citation>
    <scope>NUCLEOTIDE SEQUENCE</scope>
    <source>
        <strain evidence="2">NBRC 32176</strain>
    </source>
</reference>
<protein>
    <submittedName>
        <fullName evidence="2">Unnamed protein product</fullName>
    </submittedName>
</protein>
<comment type="caution">
    <text evidence="2">The sequence shown here is derived from an EMBL/GenBank/DDBJ whole genome shotgun (WGS) entry which is preliminary data.</text>
</comment>
<dbReference type="AlphaFoldDB" id="A0A9W6TK14"/>
<sequence>MDFGQAVLETRMYLRHKFVVDGRQATQTAVKIIESGRADSETTRREVRGLNELDRCDAVVETLKGHSVMMLTGNAWTRFPKAVGGRNYRRTSSKIACLSSDTSALTLTPIHSLPFSAPNPVPASTPKMSIDDIEIAHREHAKLLSHTLQLVFASEVLVFAEYSEFVCAVVYGIYTLTLYHTPYAKYNLSFIGLSEDKFWASLTNSAVYAVFEGFTLLFFFILARAKYGFSTFYQLAFVLEKYWMGVQGKVVGSLSLIFILNTVHHGTHLSGEVSSTVIACNY</sequence>
<evidence type="ECO:0000313" key="3">
    <source>
        <dbReference type="Proteomes" id="UP001165083"/>
    </source>
</evidence>
<feature type="transmembrane region" description="Helical" evidence="1">
    <location>
        <begin position="150"/>
        <end position="174"/>
    </location>
</feature>
<proteinExistence type="predicted"/>
<keyword evidence="1" id="KW-1133">Transmembrane helix</keyword>
<keyword evidence="1" id="KW-0812">Transmembrane</keyword>
<evidence type="ECO:0000256" key="1">
    <source>
        <dbReference type="SAM" id="Phobius"/>
    </source>
</evidence>
<dbReference type="EMBL" id="BSXW01000209">
    <property type="protein sequence ID" value="GMF14875.1"/>
    <property type="molecule type" value="Genomic_DNA"/>
</dbReference>
<gene>
    <name evidence="2" type="ORF">Plil01_000498500</name>
</gene>
<name>A0A9W6TK14_9STRA</name>